<name>A0A558GAK2_HALVO</name>
<comment type="caution">
    <text evidence="4">The sequence shown here is derived from an EMBL/GenBank/DDBJ whole genome shotgun (WGS) entry which is preliminary data.</text>
</comment>
<dbReference type="CDD" id="cd03809">
    <property type="entry name" value="GT4_MtfB-like"/>
    <property type="match status" value="1"/>
</dbReference>
<dbReference type="InterPro" id="IPR028098">
    <property type="entry name" value="Glyco_trans_4-like_N"/>
</dbReference>
<dbReference type="SUPFAM" id="SSF53756">
    <property type="entry name" value="UDP-Glycosyltransferase/glycogen phosphorylase"/>
    <property type="match status" value="1"/>
</dbReference>
<evidence type="ECO:0000313" key="5">
    <source>
        <dbReference type="Proteomes" id="UP000320212"/>
    </source>
</evidence>
<evidence type="ECO:0000313" key="4">
    <source>
        <dbReference type="EMBL" id="TVT94768.1"/>
    </source>
</evidence>
<evidence type="ECO:0000256" key="1">
    <source>
        <dbReference type="ARBA" id="ARBA00022679"/>
    </source>
</evidence>
<dbReference type="AlphaFoldDB" id="A0A558GAK2"/>
<dbReference type="RefSeq" id="WP_144858754.1">
    <property type="nucleotide sequence ID" value="NZ_VMTR01000061.1"/>
</dbReference>
<gene>
    <name evidence="4" type="ORF">FQA18_10035</name>
</gene>
<organism evidence="4 5">
    <name type="scientific">Haloferax volcanii</name>
    <name type="common">Halobacterium volcanii</name>
    <dbReference type="NCBI Taxonomy" id="2246"/>
    <lineage>
        <taxon>Archaea</taxon>
        <taxon>Methanobacteriati</taxon>
        <taxon>Methanobacteriota</taxon>
        <taxon>Stenosarchaea group</taxon>
        <taxon>Halobacteria</taxon>
        <taxon>Halobacteriales</taxon>
        <taxon>Haloferacaceae</taxon>
        <taxon>Haloferax</taxon>
    </lineage>
</organism>
<dbReference type="EMBL" id="VMTR01000061">
    <property type="protein sequence ID" value="TVT94768.1"/>
    <property type="molecule type" value="Genomic_DNA"/>
</dbReference>
<feature type="domain" description="Glycosyl transferase family 1" evidence="2">
    <location>
        <begin position="181"/>
        <end position="331"/>
    </location>
</feature>
<dbReference type="PANTHER" id="PTHR46401:SF2">
    <property type="entry name" value="GLYCOSYLTRANSFERASE WBBK-RELATED"/>
    <property type="match status" value="1"/>
</dbReference>
<sequence>MDIGINARVFGVNTPDGSAQVGIHHTSNLLKDTDHSCILYGHPDCKQWFDRAPNNRSPLFRWSSQVFGVAWERTVLPTATRFDDLDVLFCPNANAPPVRSSNYATVMMIHHVGAEHGHSSIQRAYRKIMIPLGAYQSDAIVTVSEFSKKKIVDKLPVNEDRVHVIYNGIDDVYFDEDQGTPVDLPDEFILFVGSADERKNLKRLLSAYEQLESDIDLVVIGPQDSIAYGREDIDRDDIINLGYVTKEELRYVYEHATVFAYPSLYEGFGLPPVEAAACGTPVVTSNVSAIPEIMGDAAEYVDPYDVDSIRNGLEIIDDPERLDDLAEKGHQRAQRYTWEKATKRLIDVFKSVS</sequence>
<dbReference type="Pfam" id="PF00534">
    <property type="entry name" value="Glycos_transf_1"/>
    <property type="match status" value="1"/>
</dbReference>
<dbReference type="PANTHER" id="PTHR46401">
    <property type="entry name" value="GLYCOSYLTRANSFERASE WBBK-RELATED"/>
    <property type="match status" value="1"/>
</dbReference>
<dbReference type="InterPro" id="IPR001296">
    <property type="entry name" value="Glyco_trans_1"/>
</dbReference>
<accession>A0A558GAK2</accession>
<dbReference type="GO" id="GO:0016757">
    <property type="term" value="F:glycosyltransferase activity"/>
    <property type="evidence" value="ECO:0007669"/>
    <property type="project" value="InterPro"/>
</dbReference>
<proteinExistence type="predicted"/>
<evidence type="ECO:0000259" key="3">
    <source>
        <dbReference type="Pfam" id="PF13439"/>
    </source>
</evidence>
<dbReference type="Proteomes" id="UP000320212">
    <property type="component" value="Unassembled WGS sequence"/>
</dbReference>
<dbReference type="Gene3D" id="3.40.50.2000">
    <property type="entry name" value="Glycogen Phosphorylase B"/>
    <property type="match status" value="2"/>
</dbReference>
<feature type="domain" description="Glycosyltransferase subfamily 4-like N-terminal" evidence="3">
    <location>
        <begin position="22"/>
        <end position="171"/>
    </location>
</feature>
<dbReference type="Pfam" id="PF13439">
    <property type="entry name" value="Glyco_transf_4"/>
    <property type="match status" value="1"/>
</dbReference>
<keyword evidence="1 4" id="KW-0808">Transferase</keyword>
<protein>
    <submittedName>
        <fullName evidence="4">Glycosyltransferase family 4 protein</fullName>
    </submittedName>
</protein>
<evidence type="ECO:0000259" key="2">
    <source>
        <dbReference type="Pfam" id="PF00534"/>
    </source>
</evidence>
<reference evidence="4 5" key="1">
    <citation type="submission" date="2019-07" db="EMBL/GenBank/DDBJ databases">
        <title>Draft genome sequence of Haloferax volcanii SS0101, isolated from salt farm in Samut Sakhon, Thailand.</title>
        <authorList>
            <person name="Wanthongcharoen S."/>
            <person name="Yamprayoonswat W."/>
            <person name="Ruangsuj P."/>
            <person name="Thongpramul N."/>
            <person name="Jumpathong W."/>
            <person name="Sittihan S."/>
            <person name="Kanjanavas P."/>
            <person name="Yasawong M."/>
        </authorList>
    </citation>
    <scope>NUCLEOTIDE SEQUENCE [LARGE SCALE GENOMIC DNA]</scope>
    <source>
        <strain evidence="4 5">SS0101</strain>
    </source>
</reference>